<dbReference type="RefSeq" id="WP_025488605.1">
    <property type="nucleotide sequence ID" value="NZ_CALBAU010000228.1"/>
</dbReference>
<evidence type="ECO:0000256" key="1">
    <source>
        <dbReference type="SAM" id="MobiDB-lite"/>
    </source>
</evidence>
<dbReference type="OrthoDB" id="1988587at2"/>
<dbReference type="Gene3D" id="3.40.190.10">
    <property type="entry name" value="Periplasmic binding protein-like II"/>
    <property type="match status" value="1"/>
</dbReference>
<accession>A0A3E3I9J4</accession>
<feature type="compositionally biased region" description="Polar residues" evidence="1">
    <location>
        <begin position="45"/>
        <end position="55"/>
    </location>
</feature>
<dbReference type="EMBL" id="QVLU01000045">
    <property type="protein sequence ID" value="RGE63739.1"/>
    <property type="molecule type" value="Genomic_DNA"/>
</dbReference>
<dbReference type="PROSITE" id="PS51257">
    <property type="entry name" value="PROKAR_LIPOPROTEIN"/>
    <property type="match status" value="1"/>
</dbReference>
<feature type="domain" description="DUF3502" evidence="3">
    <location>
        <begin position="469"/>
        <end position="537"/>
    </location>
</feature>
<sequence length="544" mass="60373">MRKMMKKAMAAILSAAMLISLAGCGGNAGQSAQSSAGTAESGQAETGNTAASTDGISADSPYADKGLDLSEPVTVIMYALGDRPEDMDKVLEELNSKYLNPWLNTTLEMQFLNWSDYTTKYSLVLAGSEPVDLMYTSSWCYYNDEAAKGAFRELDQEWLEKYMPISYPQQPAESWDQISINGKIFAVPKSNAAFNGYNFIAVRQDLMEKYGIETIDSWDSMKEYLYAAVDDKGSGISASGQTANREEYINLWNQNEGLNVLAVGFDFLYPHHNSEAAPDFDKDVFYKYTSESFKNYCLEMAEMAARGVWSSNAINDTNESRAAFENGTSASFVWNETIYDAGKALEEAGLGTYAAYDITPDVSRARGSYADDAVAITTNSKNPERAALVLDCLKGFTEVNNLILGGIEGVHWTLNEDGTRGLTEESGKYAWNSWAWGIQRGDQPDEEGMDPRKLEFREKCEAKEFVPETAGFTFDKSPVETELSVINAIRDEYLTSFFLGVFGDQTEAKFEEFKGKLEAAGLDKVTAEMKRQYEAFCEKKGYNQ</sequence>
<dbReference type="PANTHER" id="PTHR43649">
    <property type="entry name" value="ARABINOSE-BINDING PROTEIN-RELATED"/>
    <property type="match status" value="1"/>
</dbReference>
<dbReference type="Pfam" id="PF12010">
    <property type="entry name" value="DUF3502"/>
    <property type="match status" value="1"/>
</dbReference>
<dbReference type="AlphaFoldDB" id="A0A3E3I9J4"/>
<evidence type="ECO:0000313" key="4">
    <source>
        <dbReference type="EMBL" id="RGE63739.1"/>
    </source>
</evidence>
<gene>
    <name evidence="4" type="ORF">DWY69_28320</name>
</gene>
<dbReference type="Proteomes" id="UP000261166">
    <property type="component" value="Unassembled WGS sequence"/>
</dbReference>
<feature type="compositionally biased region" description="Low complexity" evidence="1">
    <location>
        <begin position="30"/>
        <end position="44"/>
    </location>
</feature>
<evidence type="ECO:0000256" key="2">
    <source>
        <dbReference type="SAM" id="SignalP"/>
    </source>
</evidence>
<proteinExistence type="predicted"/>
<feature type="signal peptide" evidence="2">
    <location>
        <begin position="1"/>
        <end position="22"/>
    </location>
</feature>
<protein>
    <submittedName>
        <fullName evidence="4">Extracellular solute-binding protein</fullName>
    </submittedName>
</protein>
<feature type="region of interest" description="Disordered" evidence="1">
    <location>
        <begin position="30"/>
        <end position="57"/>
    </location>
</feature>
<dbReference type="InterPro" id="IPR022627">
    <property type="entry name" value="DUF3502"/>
</dbReference>
<evidence type="ECO:0000313" key="5">
    <source>
        <dbReference type="Proteomes" id="UP000261166"/>
    </source>
</evidence>
<comment type="caution">
    <text evidence="4">The sequence shown here is derived from an EMBL/GenBank/DDBJ whole genome shotgun (WGS) entry which is preliminary data.</text>
</comment>
<feature type="chain" id="PRO_5038880740" evidence="2">
    <location>
        <begin position="23"/>
        <end position="544"/>
    </location>
</feature>
<dbReference type="InterPro" id="IPR050490">
    <property type="entry name" value="Bact_solute-bd_prot1"/>
</dbReference>
<name>A0A3E3I9J4_9FIRM</name>
<keyword evidence="2" id="KW-0732">Signal</keyword>
<dbReference type="PANTHER" id="PTHR43649:SF17">
    <property type="entry name" value="ABC TRANSPORTER SOLUTE BINDING PROTEIN-SUGAR TRANSPORT"/>
    <property type="match status" value="1"/>
</dbReference>
<reference evidence="4 5" key="1">
    <citation type="submission" date="2018-08" db="EMBL/GenBank/DDBJ databases">
        <title>A genome reference for cultivated species of the human gut microbiota.</title>
        <authorList>
            <person name="Zou Y."/>
            <person name="Xue W."/>
            <person name="Luo G."/>
        </authorList>
    </citation>
    <scope>NUCLEOTIDE SEQUENCE [LARGE SCALE GENOMIC DNA]</scope>
    <source>
        <strain evidence="4 5">AF26-4BH</strain>
    </source>
</reference>
<dbReference type="SUPFAM" id="SSF53850">
    <property type="entry name" value="Periplasmic binding protein-like II"/>
    <property type="match status" value="1"/>
</dbReference>
<organism evidence="4 5">
    <name type="scientific">Eisenbergiella massiliensis</name>
    <dbReference type="NCBI Taxonomy" id="1720294"/>
    <lineage>
        <taxon>Bacteria</taxon>
        <taxon>Bacillati</taxon>
        <taxon>Bacillota</taxon>
        <taxon>Clostridia</taxon>
        <taxon>Lachnospirales</taxon>
        <taxon>Lachnospiraceae</taxon>
        <taxon>Eisenbergiella</taxon>
    </lineage>
</organism>
<evidence type="ECO:0000259" key="3">
    <source>
        <dbReference type="Pfam" id="PF12010"/>
    </source>
</evidence>